<dbReference type="InterPro" id="IPR002464">
    <property type="entry name" value="DNA/RNA_helicase_DEAH_CS"/>
</dbReference>
<evidence type="ECO:0000256" key="11">
    <source>
        <dbReference type="ARBA" id="ARBA00023004"/>
    </source>
</evidence>
<accession>A0A0D2AF26</accession>
<name>A0A0D2AF26_9PEZI</name>
<comment type="similarity">
    <text evidence="3">Belongs to the DEAD box helicase family. DEAH subfamily. DDX11/CHL1 sub-subfamily.</text>
</comment>
<dbReference type="InterPro" id="IPR006554">
    <property type="entry name" value="Helicase-like_DEXD_c2"/>
</dbReference>
<comment type="subcellular location">
    <subcellularLocation>
        <location evidence="2">Nucleus</location>
    </subcellularLocation>
</comment>
<keyword evidence="7" id="KW-0547">Nucleotide-binding</keyword>
<dbReference type="Proteomes" id="UP000053259">
    <property type="component" value="Unassembled WGS sequence"/>
</dbReference>
<keyword evidence="14" id="KW-0413">Isomerase</keyword>
<keyword evidence="11" id="KW-0408">Iron</keyword>
<dbReference type="EMBL" id="KN847537">
    <property type="protein sequence ID" value="KIW05553.1"/>
    <property type="molecule type" value="Genomic_DNA"/>
</dbReference>
<sequence>MAPRNFHHPYEPYPIQTQFMTAVYECIEQGKIGIFESPTGTGKSLSLICGSLTWLRNHKAKDIEASLEQDEPDIDEPDWIVEHARKERRARALQHRQDLEARLARIRQNELNLQKKYERGEPPSKRQKTAQVGGDEEGGEDQYILDDYESDNERQGGRQLGAATDYGVSTETQAILKRLGMFAGMQAEEDDMEMPDELKIFYCSRTHSQLSQFANELRRVRIPPILVDSDVNRSGEDDVSEGIKHLTLGARKNLCIHPKVSRLSGATAINERCLELQQAKTSPDRRCPYLPKKEDQALVNNFRDHALAKIRDIEDLGNVGRRIGICPYYAARTAIKPSEIVTLPYPLLLQKTAREALDISLKNHVIIIDEAHNLMDAITAMYSASISLTQLELGRSQLILYLSKFRNRLKGKNRVYVTQIVRVLDSLISYLKAENGTGGRQAGVVPVSDLMSGKGVDQINLFKLSKYIQESRLARKVDGYVEFTEKEAQKSAGGKASHGDRERSTPVLTLIENFLMALMNPSKEGRFFLFKAEDDQGVGLQYMLLDPTFHFRDIVDEARAVILAGGTMSPMDDYIKHLFPYVPAARIMTLSCDHVIPPSNLLAWSVARDSAGHEFSFTFQNRASGSTMHGAGRTLIELARAVPDGVVAFFSSYAYLDACVKAWREARSQHAPASMSLWDELNSVKPVFLEPRSSSSSSSSTGGDSGSSSNGAKPSAAATEALLASFAKTISESTDGRGALLLSVVNGSLSEGINFSDRLGRAVVVFGLPFPNAQSAEWKARMEYVAAKEDGAAGGKAAAQEFYENATMRAVNQAVGRAIRHRNDYACIFLIDRRYGSERIQGKLPGWIRGSLRTCDDMREVLQGTRAFFAAKRDGQSR</sequence>
<dbReference type="Pfam" id="PF13307">
    <property type="entry name" value="Helicase_C_2"/>
    <property type="match status" value="1"/>
</dbReference>
<keyword evidence="12" id="KW-0411">Iron-sulfur</keyword>
<evidence type="ECO:0000256" key="2">
    <source>
        <dbReference type="ARBA" id="ARBA00004123"/>
    </source>
</evidence>
<evidence type="ECO:0000256" key="1">
    <source>
        <dbReference type="ARBA" id="ARBA00001966"/>
    </source>
</evidence>
<evidence type="ECO:0000256" key="12">
    <source>
        <dbReference type="ARBA" id="ARBA00023014"/>
    </source>
</evidence>
<dbReference type="GO" id="GO:0016818">
    <property type="term" value="F:hydrolase activity, acting on acid anhydrides, in phosphorus-containing anhydrides"/>
    <property type="evidence" value="ECO:0007669"/>
    <property type="project" value="InterPro"/>
</dbReference>
<dbReference type="GO" id="GO:0003677">
    <property type="term" value="F:DNA binding"/>
    <property type="evidence" value="ECO:0007669"/>
    <property type="project" value="UniProtKB-KW"/>
</dbReference>
<feature type="domain" description="Helicase ATP-binding" evidence="24">
    <location>
        <begin position="2"/>
        <end position="421"/>
    </location>
</feature>
<feature type="compositionally biased region" description="Low complexity" evidence="23">
    <location>
        <begin position="693"/>
        <end position="713"/>
    </location>
</feature>
<evidence type="ECO:0000256" key="13">
    <source>
        <dbReference type="ARBA" id="ARBA00023125"/>
    </source>
</evidence>
<keyword evidence="13" id="KW-0238">DNA-binding</keyword>
<keyword evidence="8" id="KW-0378">Hydrolase</keyword>
<evidence type="ECO:0000256" key="21">
    <source>
        <dbReference type="ARBA" id="ARBA00045702"/>
    </source>
</evidence>
<dbReference type="SMART" id="SM00491">
    <property type="entry name" value="HELICc2"/>
    <property type="match status" value="1"/>
</dbReference>
<dbReference type="SUPFAM" id="SSF52540">
    <property type="entry name" value="P-loop containing nucleoside triphosphate hydrolases"/>
    <property type="match status" value="1"/>
</dbReference>
<evidence type="ECO:0000256" key="9">
    <source>
        <dbReference type="ARBA" id="ARBA00022806"/>
    </source>
</evidence>
<evidence type="ECO:0000256" key="19">
    <source>
        <dbReference type="ARBA" id="ARBA00044998"/>
    </source>
</evidence>
<dbReference type="EC" id="5.6.2.3" evidence="18"/>
<dbReference type="InterPro" id="IPR014013">
    <property type="entry name" value="Helic_SF1/SF2_ATP-bd_DinG/Rad3"/>
</dbReference>
<gene>
    <name evidence="25" type="ORF">PV09_03431</name>
</gene>
<dbReference type="InterPro" id="IPR045028">
    <property type="entry name" value="DinG/Rad3-like"/>
</dbReference>
<dbReference type="GO" id="GO:0005634">
    <property type="term" value="C:nucleus"/>
    <property type="evidence" value="ECO:0007669"/>
    <property type="project" value="UniProtKB-SubCell"/>
</dbReference>
<feature type="region of interest" description="Disordered" evidence="23">
    <location>
        <begin position="113"/>
        <end position="142"/>
    </location>
</feature>
<feature type="region of interest" description="Disordered" evidence="23">
    <location>
        <begin position="689"/>
        <end position="713"/>
    </location>
</feature>
<dbReference type="GO" id="GO:0043139">
    <property type="term" value="F:5'-3' DNA helicase activity"/>
    <property type="evidence" value="ECO:0007669"/>
    <property type="project" value="UniProtKB-EC"/>
</dbReference>
<evidence type="ECO:0000256" key="15">
    <source>
        <dbReference type="ARBA" id="ARBA00023242"/>
    </source>
</evidence>
<dbReference type="PROSITE" id="PS00690">
    <property type="entry name" value="DEAH_ATP_HELICASE"/>
    <property type="match status" value="1"/>
</dbReference>
<feature type="compositionally biased region" description="Basic and acidic residues" evidence="23">
    <location>
        <begin position="113"/>
        <end position="124"/>
    </location>
</feature>
<dbReference type="SMART" id="SM00488">
    <property type="entry name" value="DEXDc2"/>
    <property type="match status" value="1"/>
</dbReference>
<evidence type="ECO:0000256" key="22">
    <source>
        <dbReference type="ARBA" id="ARBA00048954"/>
    </source>
</evidence>
<evidence type="ECO:0000256" key="4">
    <source>
        <dbReference type="ARBA" id="ARBA00016387"/>
    </source>
</evidence>
<comment type="cofactor">
    <cofactor evidence="1">
        <name>[4Fe-4S] cluster</name>
        <dbReference type="ChEBI" id="CHEBI:49883"/>
    </cofactor>
</comment>
<dbReference type="GeneID" id="27311404"/>
<dbReference type="OrthoDB" id="267079at2759"/>
<dbReference type="GO" id="GO:0005524">
    <property type="term" value="F:ATP binding"/>
    <property type="evidence" value="ECO:0007669"/>
    <property type="project" value="UniProtKB-KW"/>
</dbReference>
<dbReference type="STRING" id="253628.A0A0D2AF26"/>
<evidence type="ECO:0000256" key="16">
    <source>
        <dbReference type="ARBA" id="ARBA00023306"/>
    </source>
</evidence>
<dbReference type="Pfam" id="PF06733">
    <property type="entry name" value="DEAD_2"/>
    <property type="match status" value="1"/>
</dbReference>
<keyword evidence="15" id="KW-0539">Nucleus</keyword>
<keyword evidence="26" id="KW-1185">Reference proteome</keyword>
<evidence type="ECO:0000256" key="14">
    <source>
        <dbReference type="ARBA" id="ARBA00023235"/>
    </source>
</evidence>
<dbReference type="InterPro" id="IPR013020">
    <property type="entry name" value="Rad3/Chl1-like"/>
</dbReference>
<dbReference type="VEuPathDB" id="FungiDB:PV09_03431"/>
<dbReference type="PROSITE" id="PS51193">
    <property type="entry name" value="HELICASE_ATP_BIND_2"/>
    <property type="match status" value="1"/>
</dbReference>
<evidence type="ECO:0000256" key="23">
    <source>
        <dbReference type="SAM" id="MobiDB-lite"/>
    </source>
</evidence>
<dbReference type="InterPro" id="IPR027417">
    <property type="entry name" value="P-loop_NTPase"/>
</dbReference>
<dbReference type="InterPro" id="IPR006555">
    <property type="entry name" value="ATP-dep_Helicase_C"/>
</dbReference>
<dbReference type="GO" id="GO:0006974">
    <property type="term" value="P:DNA damage response"/>
    <property type="evidence" value="ECO:0007669"/>
    <property type="project" value="UniProtKB-ARBA"/>
</dbReference>
<evidence type="ECO:0000256" key="10">
    <source>
        <dbReference type="ARBA" id="ARBA00022840"/>
    </source>
</evidence>
<evidence type="ECO:0000313" key="26">
    <source>
        <dbReference type="Proteomes" id="UP000053259"/>
    </source>
</evidence>
<evidence type="ECO:0000256" key="7">
    <source>
        <dbReference type="ARBA" id="ARBA00022741"/>
    </source>
</evidence>
<keyword evidence="9" id="KW-0347">Helicase</keyword>
<dbReference type="InterPro" id="IPR010614">
    <property type="entry name" value="RAD3-like_helicase_DEAD"/>
</dbReference>
<evidence type="ECO:0000256" key="20">
    <source>
        <dbReference type="ARBA" id="ARBA00045008"/>
    </source>
</evidence>
<evidence type="ECO:0000256" key="17">
    <source>
        <dbReference type="ARBA" id="ARBA00029709"/>
    </source>
</evidence>
<evidence type="ECO:0000313" key="25">
    <source>
        <dbReference type="EMBL" id="KIW05553.1"/>
    </source>
</evidence>
<evidence type="ECO:0000256" key="3">
    <source>
        <dbReference type="ARBA" id="ARBA00008435"/>
    </source>
</evidence>
<dbReference type="FunCoup" id="A0A0D2AF26">
    <property type="interactions" value="978"/>
</dbReference>
<dbReference type="GO" id="GO:0034085">
    <property type="term" value="P:establishment of sister chromatid cohesion"/>
    <property type="evidence" value="ECO:0007669"/>
    <property type="project" value="TreeGrafter"/>
</dbReference>
<dbReference type="Gene3D" id="3.40.50.300">
    <property type="entry name" value="P-loop containing nucleotide triphosphate hydrolases"/>
    <property type="match status" value="3"/>
</dbReference>
<evidence type="ECO:0000256" key="18">
    <source>
        <dbReference type="ARBA" id="ARBA00044969"/>
    </source>
</evidence>
<dbReference type="InParanoid" id="A0A0D2AF26"/>
<dbReference type="GO" id="GO:0051536">
    <property type="term" value="F:iron-sulfur cluster binding"/>
    <property type="evidence" value="ECO:0007669"/>
    <property type="project" value="UniProtKB-KW"/>
</dbReference>
<evidence type="ECO:0000256" key="6">
    <source>
        <dbReference type="ARBA" id="ARBA00022723"/>
    </source>
</evidence>
<evidence type="ECO:0000256" key="8">
    <source>
        <dbReference type="ARBA" id="ARBA00022801"/>
    </source>
</evidence>
<dbReference type="NCBIfam" id="TIGR00604">
    <property type="entry name" value="rad3"/>
    <property type="match status" value="1"/>
</dbReference>
<dbReference type="HOGENOM" id="CLU_006515_2_0_1"/>
<dbReference type="GO" id="GO:0006139">
    <property type="term" value="P:nucleobase-containing compound metabolic process"/>
    <property type="evidence" value="ECO:0007669"/>
    <property type="project" value="InterPro"/>
</dbReference>
<reference evidence="25 26" key="1">
    <citation type="submission" date="2015-01" db="EMBL/GenBank/DDBJ databases">
        <title>The Genome Sequence of Ochroconis gallopava CBS43764.</title>
        <authorList>
            <consortium name="The Broad Institute Genomics Platform"/>
            <person name="Cuomo C."/>
            <person name="de Hoog S."/>
            <person name="Gorbushina A."/>
            <person name="Stielow B."/>
            <person name="Teixiera M."/>
            <person name="Abouelleil A."/>
            <person name="Chapman S.B."/>
            <person name="Priest M."/>
            <person name="Young S.K."/>
            <person name="Wortman J."/>
            <person name="Nusbaum C."/>
            <person name="Birren B."/>
        </authorList>
    </citation>
    <scope>NUCLEOTIDE SEQUENCE [LARGE SCALE GENOMIC DNA]</scope>
    <source>
        <strain evidence="25 26">CBS 43764</strain>
    </source>
</reference>
<dbReference type="RefSeq" id="XP_016215422.1">
    <property type="nucleotide sequence ID" value="XM_016356629.1"/>
</dbReference>
<keyword evidence="10" id="KW-0067">ATP-binding</keyword>
<dbReference type="PANTHER" id="PTHR11472:SF41">
    <property type="entry name" value="ATP-DEPENDENT DNA HELICASE DDX11-RELATED"/>
    <property type="match status" value="1"/>
</dbReference>
<organism evidence="25 26">
    <name type="scientific">Verruconis gallopava</name>
    <dbReference type="NCBI Taxonomy" id="253628"/>
    <lineage>
        <taxon>Eukaryota</taxon>
        <taxon>Fungi</taxon>
        <taxon>Dikarya</taxon>
        <taxon>Ascomycota</taxon>
        <taxon>Pezizomycotina</taxon>
        <taxon>Dothideomycetes</taxon>
        <taxon>Pleosporomycetidae</taxon>
        <taxon>Venturiales</taxon>
        <taxon>Sympoventuriaceae</taxon>
        <taxon>Verruconis</taxon>
    </lineage>
</organism>
<keyword evidence="6" id="KW-0479">Metal-binding</keyword>
<comment type="catalytic activity">
    <reaction evidence="22">
        <text>ATP + H2O = ADP + phosphate + H(+)</text>
        <dbReference type="Rhea" id="RHEA:13065"/>
        <dbReference type="ChEBI" id="CHEBI:15377"/>
        <dbReference type="ChEBI" id="CHEBI:15378"/>
        <dbReference type="ChEBI" id="CHEBI:30616"/>
        <dbReference type="ChEBI" id="CHEBI:43474"/>
        <dbReference type="ChEBI" id="CHEBI:456216"/>
        <dbReference type="EC" id="5.6.2.3"/>
    </reaction>
</comment>
<dbReference type="GO" id="GO:0046872">
    <property type="term" value="F:metal ion binding"/>
    <property type="evidence" value="ECO:0007669"/>
    <property type="project" value="UniProtKB-KW"/>
</dbReference>
<dbReference type="AlphaFoldDB" id="A0A0D2AF26"/>
<comment type="function">
    <text evidence="21">ATP-dependent DNA helicase important for chromosome transmission and normal cell cycle progression in G(2)/M. May have a role in changing DNA topology to allow the loading of proteins involved in maintaining sister chromatid cohesion in the vicinity of the centromeres. Has a specific role in chromosome segregation during meiosis II.</text>
</comment>
<dbReference type="FunFam" id="3.40.50.300:FF:002774">
    <property type="entry name" value="ATP-dependent DNA helicase chl1"/>
    <property type="match status" value="1"/>
</dbReference>
<dbReference type="PANTHER" id="PTHR11472">
    <property type="entry name" value="DNA REPAIR DEAD HELICASE RAD3/XP-D SUBFAMILY MEMBER"/>
    <property type="match status" value="1"/>
</dbReference>
<evidence type="ECO:0000256" key="5">
    <source>
        <dbReference type="ARBA" id="ARBA00017386"/>
    </source>
</evidence>
<protein>
    <recommendedName>
        <fullName evidence="5">ATP-dependent DNA helicase CHL1</fullName>
        <ecNumber evidence="18">5.6.2.3</ecNumber>
    </recommendedName>
    <alternativeName>
        <fullName evidence="4">ATP-dependent DNA helicase chl1</fullName>
    </alternativeName>
    <alternativeName>
        <fullName evidence="17">Chromosome loss protein 1</fullName>
    </alternativeName>
    <alternativeName>
        <fullName evidence="19 20">DNA 5'-3' helicase CHL1</fullName>
    </alternativeName>
</protein>
<proteinExistence type="inferred from homology"/>
<evidence type="ECO:0000259" key="24">
    <source>
        <dbReference type="PROSITE" id="PS51193"/>
    </source>
</evidence>
<keyword evidence="16" id="KW-0131">Cell cycle</keyword>